<proteinExistence type="predicted"/>
<organism evidence="1 2">
    <name type="scientific">Avena sativa</name>
    <name type="common">Oat</name>
    <dbReference type="NCBI Taxonomy" id="4498"/>
    <lineage>
        <taxon>Eukaryota</taxon>
        <taxon>Viridiplantae</taxon>
        <taxon>Streptophyta</taxon>
        <taxon>Embryophyta</taxon>
        <taxon>Tracheophyta</taxon>
        <taxon>Spermatophyta</taxon>
        <taxon>Magnoliopsida</taxon>
        <taxon>Liliopsida</taxon>
        <taxon>Poales</taxon>
        <taxon>Poaceae</taxon>
        <taxon>BOP clade</taxon>
        <taxon>Pooideae</taxon>
        <taxon>Poodae</taxon>
        <taxon>Poeae</taxon>
        <taxon>Poeae Chloroplast Group 1 (Aveneae type)</taxon>
        <taxon>Aveninae</taxon>
        <taxon>Avena</taxon>
    </lineage>
</organism>
<dbReference type="Proteomes" id="UP001732700">
    <property type="component" value="Unassembled WGS sequence"/>
</dbReference>
<dbReference type="EnsemblPlants" id="AVESA.00010b.r2.UnG1411040.1">
    <property type="protein sequence ID" value="AVESA.00010b.r2.UnG1411040.1.CDS"/>
    <property type="gene ID" value="AVESA.00010b.r2.UnG1411040"/>
</dbReference>
<keyword evidence="2" id="KW-1185">Reference proteome</keyword>
<protein>
    <submittedName>
        <fullName evidence="1">Uncharacterized protein</fullName>
    </submittedName>
</protein>
<sequence>MASSPTEEQLLAYAELPKQGRYMAEVFAVRIPAIAGGDMPSGTISFHGGHYCSDFIYSWSPPEEHTSRQTCDSQGNIVLTGPSVATSAYSPIVFSLDLQDSSHVQAAGEEEEEDEENTGRIVCDAVGGDFSKYNRVISETVHTTYGPAEVIYAVLSNAVQALVEVKLAGLQPGDEEGVAFLGRIVARSKLFDVSCVLFPVTRECACGRGSWFRWRGKRSPCRCTCR</sequence>
<name>A0ACD6ARK9_AVESA</name>
<accession>A0ACD6ARK9</accession>
<evidence type="ECO:0000313" key="1">
    <source>
        <dbReference type="EnsemblPlants" id="AVESA.00010b.r2.UnG1411040.1.CDS"/>
    </source>
</evidence>
<reference evidence="1" key="1">
    <citation type="submission" date="2025-09" db="UniProtKB">
        <authorList>
            <consortium name="EnsemblPlants"/>
        </authorList>
    </citation>
    <scope>IDENTIFICATION</scope>
</reference>
<evidence type="ECO:0000313" key="2">
    <source>
        <dbReference type="Proteomes" id="UP001732700"/>
    </source>
</evidence>